<feature type="non-terminal residue" evidence="1">
    <location>
        <position position="1"/>
    </location>
</feature>
<dbReference type="AlphaFoldDB" id="A0A9K3DBK5"/>
<protein>
    <submittedName>
        <fullName evidence="1">Uncharacterized protein</fullName>
    </submittedName>
</protein>
<sequence>QVPHHGHPVHEWGPDIMLSCAELMCTAPTRHNGSPLCPD</sequence>
<accession>A0A9K3DBK5</accession>
<comment type="caution">
    <text evidence="1">The sequence shown here is derived from an EMBL/GenBank/DDBJ whole genome shotgun (WGS) entry which is preliminary data.</text>
</comment>
<dbReference type="Proteomes" id="UP000265618">
    <property type="component" value="Unassembled WGS sequence"/>
</dbReference>
<keyword evidence="2" id="KW-1185">Reference proteome</keyword>
<evidence type="ECO:0000313" key="2">
    <source>
        <dbReference type="Proteomes" id="UP000265618"/>
    </source>
</evidence>
<evidence type="ECO:0000313" key="1">
    <source>
        <dbReference type="EMBL" id="GIQ92733.1"/>
    </source>
</evidence>
<dbReference type="EMBL" id="BDIP01010404">
    <property type="protein sequence ID" value="GIQ92733.1"/>
    <property type="molecule type" value="Genomic_DNA"/>
</dbReference>
<organism evidence="1 2">
    <name type="scientific">Kipferlia bialata</name>
    <dbReference type="NCBI Taxonomy" id="797122"/>
    <lineage>
        <taxon>Eukaryota</taxon>
        <taxon>Metamonada</taxon>
        <taxon>Carpediemonas-like organisms</taxon>
        <taxon>Kipferlia</taxon>
    </lineage>
</organism>
<proteinExistence type="predicted"/>
<gene>
    <name evidence="1" type="ORF">KIPB_016671</name>
</gene>
<reference evidence="1 2" key="1">
    <citation type="journal article" date="2018" name="PLoS ONE">
        <title>The draft genome of Kipferlia bialata reveals reductive genome evolution in fornicate parasites.</title>
        <authorList>
            <person name="Tanifuji G."/>
            <person name="Takabayashi S."/>
            <person name="Kume K."/>
            <person name="Takagi M."/>
            <person name="Nakayama T."/>
            <person name="Kamikawa R."/>
            <person name="Inagaki Y."/>
            <person name="Hashimoto T."/>
        </authorList>
    </citation>
    <scope>NUCLEOTIDE SEQUENCE [LARGE SCALE GENOMIC DNA]</scope>
    <source>
        <strain evidence="1">NY0173</strain>
    </source>
</reference>
<name>A0A9K3DBK5_9EUKA</name>